<dbReference type="InterPro" id="IPR022877">
    <property type="entry name" value="UPF0173"/>
</dbReference>
<dbReference type="AlphaFoldDB" id="A0A1G8ND07"/>
<comment type="similarity">
    <text evidence="2">Belongs to the UPF0173 family.</text>
</comment>
<dbReference type="RefSeq" id="WP_090397948.1">
    <property type="nucleotide sequence ID" value="NZ_FNEN01000006.1"/>
</dbReference>
<name>A0A1G8ND07_9BACI</name>
<evidence type="ECO:0000313" key="5">
    <source>
        <dbReference type="Proteomes" id="UP000198853"/>
    </source>
</evidence>
<protein>
    <recommendedName>
        <fullName evidence="2">UPF0173 metal-dependent hydrolase SAMN04488123_10618</fullName>
    </recommendedName>
</protein>
<dbReference type="Proteomes" id="UP000198853">
    <property type="component" value="Unassembled WGS sequence"/>
</dbReference>
<organism evidence="4 5">
    <name type="scientific">Natribacillus halophilus</name>
    <dbReference type="NCBI Taxonomy" id="549003"/>
    <lineage>
        <taxon>Bacteria</taxon>
        <taxon>Bacillati</taxon>
        <taxon>Bacillota</taxon>
        <taxon>Bacilli</taxon>
        <taxon>Bacillales</taxon>
        <taxon>Bacillaceae</taxon>
        <taxon>Natribacillus</taxon>
    </lineage>
</organism>
<evidence type="ECO:0000259" key="3">
    <source>
        <dbReference type="SMART" id="SM00849"/>
    </source>
</evidence>
<feature type="domain" description="Metallo-beta-lactamase" evidence="3">
    <location>
        <begin position="7"/>
        <end position="192"/>
    </location>
</feature>
<dbReference type="OrthoDB" id="9789133at2"/>
<dbReference type="PANTHER" id="PTHR43546:SF3">
    <property type="entry name" value="UPF0173 METAL-DEPENDENT HYDROLASE MJ1163"/>
    <property type="match status" value="1"/>
</dbReference>
<dbReference type="HAMAP" id="MF_00457">
    <property type="entry name" value="UPF0173"/>
    <property type="match status" value="1"/>
</dbReference>
<keyword evidence="1 2" id="KW-0378">Hydrolase</keyword>
<dbReference type="NCBIfam" id="NF001911">
    <property type="entry name" value="PRK00685.1"/>
    <property type="match status" value="1"/>
</dbReference>
<dbReference type="InterPro" id="IPR050114">
    <property type="entry name" value="UPF0173_UPF0282_UlaG_hydrolase"/>
</dbReference>
<dbReference type="InterPro" id="IPR001279">
    <property type="entry name" value="Metallo-B-lactamas"/>
</dbReference>
<keyword evidence="5" id="KW-1185">Reference proteome</keyword>
<evidence type="ECO:0000256" key="2">
    <source>
        <dbReference type="HAMAP-Rule" id="MF_00457"/>
    </source>
</evidence>
<dbReference type="GO" id="GO:0016787">
    <property type="term" value="F:hydrolase activity"/>
    <property type="evidence" value="ECO:0007669"/>
    <property type="project" value="UniProtKB-UniRule"/>
</dbReference>
<gene>
    <name evidence="4" type="ORF">SAMN04488123_10618</name>
</gene>
<sequence>MKLTFHGQSFIEIETPDANILIDPFITGNGTCDINPEDVEPDAILLTHGHADHLGDTVDIAKRSNALVVATHELAGYLGSKGLETHPLNIGGGHQFKFGHVKLTPAWHSSSYAEEEGQIIYTGMPTGILFTADNKTIYHAGDTSLFSDLKLIGDHNDISVAFIPIGDNFTMGPDDAKVATEWINPELVVPIHYNTFPLIEQDGQKFVDELSPIRGRALQPGESVDI</sequence>
<dbReference type="EMBL" id="FNEN01000006">
    <property type="protein sequence ID" value="SDI78149.1"/>
    <property type="molecule type" value="Genomic_DNA"/>
</dbReference>
<dbReference type="PANTHER" id="PTHR43546">
    <property type="entry name" value="UPF0173 METAL-DEPENDENT HYDROLASE MJ1163-RELATED"/>
    <property type="match status" value="1"/>
</dbReference>
<accession>A0A1G8ND07</accession>
<evidence type="ECO:0000313" key="4">
    <source>
        <dbReference type="EMBL" id="SDI78149.1"/>
    </source>
</evidence>
<dbReference type="Gene3D" id="3.60.15.10">
    <property type="entry name" value="Ribonuclease Z/Hydroxyacylglutathione hydrolase-like"/>
    <property type="match status" value="1"/>
</dbReference>
<dbReference type="SUPFAM" id="SSF56281">
    <property type="entry name" value="Metallo-hydrolase/oxidoreductase"/>
    <property type="match status" value="1"/>
</dbReference>
<dbReference type="CDD" id="cd06262">
    <property type="entry name" value="metallo-hydrolase-like_MBL-fold"/>
    <property type="match status" value="1"/>
</dbReference>
<dbReference type="InterPro" id="IPR036866">
    <property type="entry name" value="RibonucZ/Hydroxyglut_hydro"/>
</dbReference>
<reference evidence="4 5" key="1">
    <citation type="submission" date="2016-10" db="EMBL/GenBank/DDBJ databases">
        <authorList>
            <person name="de Groot N.N."/>
        </authorList>
    </citation>
    <scope>NUCLEOTIDE SEQUENCE [LARGE SCALE GENOMIC DNA]</scope>
    <source>
        <strain evidence="4 5">DSM 21771</strain>
    </source>
</reference>
<dbReference type="Pfam" id="PF12706">
    <property type="entry name" value="Lactamase_B_2"/>
    <property type="match status" value="1"/>
</dbReference>
<evidence type="ECO:0000256" key="1">
    <source>
        <dbReference type="ARBA" id="ARBA00022801"/>
    </source>
</evidence>
<proteinExistence type="inferred from homology"/>
<dbReference type="SMART" id="SM00849">
    <property type="entry name" value="Lactamase_B"/>
    <property type="match status" value="1"/>
</dbReference>